<dbReference type="GO" id="GO:0005524">
    <property type="term" value="F:ATP binding"/>
    <property type="evidence" value="ECO:0007669"/>
    <property type="project" value="UniProtKB-UniRule"/>
</dbReference>
<dbReference type="SUPFAM" id="SSF52540">
    <property type="entry name" value="P-loop containing nucleoside triphosphate hydrolases"/>
    <property type="match status" value="1"/>
</dbReference>
<dbReference type="PROSITE" id="PS50096">
    <property type="entry name" value="IQ"/>
    <property type="match status" value="1"/>
</dbReference>
<feature type="region of interest" description="Disordered" evidence="3">
    <location>
        <begin position="1"/>
        <end position="174"/>
    </location>
</feature>
<dbReference type="AlphaFoldDB" id="A0A8J2WU16"/>
<feature type="compositionally biased region" description="Low complexity" evidence="3">
    <location>
        <begin position="135"/>
        <end position="146"/>
    </location>
</feature>
<dbReference type="Pfam" id="PF00225">
    <property type="entry name" value="Kinesin"/>
    <property type="match status" value="1"/>
</dbReference>
<dbReference type="GO" id="GO:0007018">
    <property type="term" value="P:microtubule-based movement"/>
    <property type="evidence" value="ECO:0007669"/>
    <property type="project" value="InterPro"/>
</dbReference>
<keyword evidence="2" id="KW-0175">Coiled coil</keyword>
<feature type="compositionally biased region" description="Low complexity" evidence="3">
    <location>
        <begin position="34"/>
        <end position="50"/>
    </location>
</feature>
<keyword evidence="1" id="KW-0505">Motor protein</keyword>
<dbReference type="SMART" id="SM00129">
    <property type="entry name" value="KISc"/>
    <property type="match status" value="1"/>
</dbReference>
<dbReference type="InterPro" id="IPR027417">
    <property type="entry name" value="P-loop_NTPase"/>
</dbReference>
<feature type="region of interest" description="Disordered" evidence="3">
    <location>
        <begin position="571"/>
        <end position="597"/>
    </location>
</feature>
<evidence type="ECO:0000313" key="5">
    <source>
        <dbReference type="EMBL" id="CAH0367194.1"/>
    </source>
</evidence>
<name>A0A8J2WU16_9STRA</name>
<dbReference type="GO" id="GO:0003777">
    <property type="term" value="F:microtubule motor activity"/>
    <property type="evidence" value="ECO:0007669"/>
    <property type="project" value="InterPro"/>
</dbReference>
<protein>
    <recommendedName>
        <fullName evidence="4">Kinesin motor domain-containing protein</fullName>
    </recommendedName>
</protein>
<evidence type="ECO:0000313" key="6">
    <source>
        <dbReference type="Proteomes" id="UP000789595"/>
    </source>
</evidence>
<feature type="coiled-coil region" evidence="2">
    <location>
        <begin position="440"/>
        <end position="535"/>
    </location>
</feature>
<accession>A0A8J2WU16</accession>
<evidence type="ECO:0000256" key="3">
    <source>
        <dbReference type="SAM" id="MobiDB-lite"/>
    </source>
</evidence>
<dbReference type="PROSITE" id="PS50067">
    <property type="entry name" value="KINESIN_MOTOR_2"/>
    <property type="match status" value="1"/>
</dbReference>
<comment type="caution">
    <text evidence="5">The sequence shown here is derived from an EMBL/GenBank/DDBJ whole genome shotgun (WGS) entry which is preliminary data.</text>
</comment>
<dbReference type="OrthoDB" id="3176171at2759"/>
<sequence length="905" mass="96546">MSARKSLGDVTNDLPAPPTTTTTVKPPTPPPPTTAAQRLAAAAAARPPVKSSGYGQRSVTGFAHQQRPAAATRIAAVARGRTGRRRSMEIRNARPTTSTSRGPRSVMNRTTTASRRRDVRTSQTTRAPSTDRWNSTTRSVSRPRSTNLSRSAVMPCARAAAAKEDAAPPAPNAGEIDSEAAIRAAAQIAEVLESVGKDSVVPGLLASTFAGSSDEDIARACEKMRAPPGARWDVSAKIKMRDEKLREVRTMLSRVAEQRRAFGTLVTKIEEKLLKNTREERERADKADRALIVGSGLGDRLEKLEAQRDAAVEAAKLAEVKLAAAEEARAAAEAREGGLGAEAAAARESRDAARSELAKLKEASMRDAGLVEASLRAAVEEKEAAERRERTAALAQLLALQTKQESDAEAHRVKTAALAGGRAAGEAAFAAAARLAARALDDAAEAAAAREAELTSLKAEVERANEVDAAAQARALAEAQGTCATLERRLEAAEADAARARAAGGEQLEALEEKLRAAEATRRKLHNTIQELRGNIRVFARVRPFLPGDGDADARKPAVEPGADGVSLALAGEAEGAPRSPTRGGEHDKRRPRKRETYAYDRVFGPEVGQEEVFGEVSEFVQSALDGYQVCLLSYGQTGSGKTHTMQGAGSGPMRGIIPRAMEQVAAYCAQQRTRGWAYEMEVTYVEIYNEQVRDLLGEDAGAPTTRDFGRAEAQSGLEVRRDPKTGRVFVDGATRRPIDPADAAAVDALVACAARHRCVASTEMNAVSSRSHAVFTLHLTGTNAERRARLRGALHLVDLAGSERLDRSHAQGQRLKEAQSINKSLSALAGVFASLNAKRSHVPYRDSRLTFLLQPALSGDGKTLLFVNLSPTAASANESLCSLRFAKQVNQVELGKATRAVETV</sequence>
<evidence type="ECO:0000256" key="2">
    <source>
        <dbReference type="SAM" id="Coils"/>
    </source>
</evidence>
<feature type="domain" description="Kinesin motor" evidence="4">
    <location>
        <begin position="535"/>
        <end position="893"/>
    </location>
</feature>
<comment type="similarity">
    <text evidence="1">Belongs to the TRAFAC class myosin-kinesin ATPase superfamily. Kinesin family.</text>
</comment>
<reference evidence="5" key="1">
    <citation type="submission" date="2021-11" db="EMBL/GenBank/DDBJ databases">
        <authorList>
            <consortium name="Genoscope - CEA"/>
            <person name="William W."/>
        </authorList>
    </citation>
    <scope>NUCLEOTIDE SEQUENCE</scope>
</reference>
<dbReference type="InterPro" id="IPR027640">
    <property type="entry name" value="Kinesin-like_fam"/>
</dbReference>
<keyword evidence="1" id="KW-0547">Nucleotide-binding</keyword>
<feature type="coiled-coil region" evidence="2">
    <location>
        <begin position="301"/>
        <end position="363"/>
    </location>
</feature>
<keyword evidence="6" id="KW-1185">Reference proteome</keyword>
<feature type="compositionally biased region" description="Basic and acidic residues" evidence="3">
    <location>
        <begin position="584"/>
        <end position="597"/>
    </location>
</feature>
<dbReference type="InterPro" id="IPR001752">
    <property type="entry name" value="Kinesin_motor_dom"/>
</dbReference>
<dbReference type="EMBL" id="CAKKNE010000002">
    <property type="protein sequence ID" value="CAH0367194.1"/>
    <property type="molecule type" value="Genomic_DNA"/>
</dbReference>
<dbReference type="Proteomes" id="UP000789595">
    <property type="component" value="Unassembled WGS sequence"/>
</dbReference>
<feature type="compositionally biased region" description="Polar residues" evidence="3">
    <location>
        <begin position="121"/>
        <end position="134"/>
    </location>
</feature>
<evidence type="ECO:0000256" key="1">
    <source>
        <dbReference type="PROSITE-ProRule" id="PRU00283"/>
    </source>
</evidence>
<dbReference type="GO" id="GO:0008017">
    <property type="term" value="F:microtubule binding"/>
    <property type="evidence" value="ECO:0007669"/>
    <property type="project" value="InterPro"/>
</dbReference>
<organism evidence="5 6">
    <name type="scientific">Pelagomonas calceolata</name>
    <dbReference type="NCBI Taxonomy" id="35677"/>
    <lineage>
        <taxon>Eukaryota</taxon>
        <taxon>Sar</taxon>
        <taxon>Stramenopiles</taxon>
        <taxon>Ochrophyta</taxon>
        <taxon>Pelagophyceae</taxon>
        <taxon>Pelagomonadales</taxon>
        <taxon>Pelagomonadaceae</taxon>
        <taxon>Pelagomonas</taxon>
    </lineage>
</organism>
<dbReference type="InterPro" id="IPR036961">
    <property type="entry name" value="Kinesin_motor_dom_sf"/>
</dbReference>
<evidence type="ECO:0000259" key="4">
    <source>
        <dbReference type="PROSITE" id="PS50067"/>
    </source>
</evidence>
<gene>
    <name evidence="5" type="ORF">PECAL_2P02050</name>
</gene>
<keyword evidence="1" id="KW-0067">ATP-binding</keyword>
<feature type="compositionally biased region" description="Low complexity" evidence="3">
    <location>
        <begin position="69"/>
        <end position="80"/>
    </location>
</feature>
<proteinExistence type="inferred from homology"/>
<dbReference type="Gene3D" id="3.40.850.10">
    <property type="entry name" value="Kinesin motor domain"/>
    <property type="match status" value="1"/>
</dbReference>
<dbReference type="PRINTS" id="PR00380">
    <property type="entry name" value="KINESINHEAVY"/>
</dbReference>
<dbReference type="PANTHER" id="PTHR47972">
    <property type="entry name" value="KINESIN-LIKE PROTEIN KLP-3"/>
    <property type="match status" value="1"/>
</dbReference>
<feature type="compositionally biased region" description="Polar residues" evidence="3">
    <location>
        <begin position="94"/>
        <end position="113"/>
    </location>
</feature>
<feature type="binding site" evidence="1">
    <location>
        <begin position="636"/>
        <end position="643"/>
    </location>
    <ligand>
        <name>ATP</name>
        <dbReference type="ChEBI" id="CHEBI:30616"/>
    </ligand>
</feature>